<gene>
    <name evidence="2" type="ORF">SAMN02745217_03726</name>
</gene>
<evidence type="ECO:0000256" key="1">
    <source>
        <dbReference type="SAM" id="Phobius"/>
    </source>
</evidence>
<dbReference type="Proteomes" id="UP000184612">
    <property type="component" value="Unassembled WGS sequence"/>
</dbReference>
<keyword evidence="1" id="KW-1133">Transmembrane helix</keyword>
<feature type="transmembrane region" description="Helical" evidence="1">
    <location>
        <begin position="24"/>
        <end position="48"/>
    </location>
</feature>
<dbReference type="AlphaFoldDB" id="A0A1M7YJ21"/>
<protein>
    <submittedName>
        <fullName evidence="2">Uncharacterized protein</fullName>
    </submittedName>
</protein>
<dbReference type="EMBL" id="FRFD01000011">
    <property type="protein sequence ID" value="SHO52589.1"/>
    <property type="molecule type" value="Genomic_DNA"/>
</dbReference>
<organism evidence="2 3">
    <name type="scientific">Anaerocolumna xylanovorans DSM 12503</name>
    <dbReference type="NCBI Taxonomy" id="1121345"/>
    <lineage>
        <taxon>Bacteria</taxon>
        <taxon>Bacillati</taxon>
        <taxon>Bacillota</taxon>
        <taxon>Clostridia</taxon>
        <taxon>Lachnospirales</taxon>
        <taxon>Lachnospiraceae</taxon>
        <taxon>Anaerocolumna</taxon>
    </lineage>
</organism>
<name>A0A1M7YJ21_9FIRM</name>
<accession>A0A1M7YJ21</accession>
<proteinExistence type="predicted"/>
<keyword evidence="3" id="KW-1185">Reference proteome</keyword>
<keyword evidence="1" id="KW-0812">Transmembrane</keyword>
<feature type="transmembrane region" description="Helical" evidence="1">
    <location>
        <begin position="60"/>
        <end position="79"/>
    </location>
</feature>
<keyword evidence="1" id="KW-0472">Membrane</keyword>
<dbReference type="STRING" id="1121345.SAMN02745217_03726"/>
<evidence type="ECO:0000313" key="3">
    <source>
        <dbReference type="Proteomes" id="UP000184612"/>
    </source>
</evidence>
<feature type="transmembrane region" description="Helical" evidence="1">
    <location>
        <begin position="85"/>
        <end position="105"/>
    </location>
</feature>
<sequence length="136" mass="15643">MERLIIMYYHKKIKIRELEFNKEVYMVIKIVYTLLVGAYSILLLLSAIKELREKNTDSGNKLIFIGSILLFFSILPVWVVDFGAYFFVLLAGLVIIHTGALMNGYKLYGRPHFQHHIVRLVFTVVILAGFYSIAGV</sequence>
<evidence type="ECO:0000313" key="2">
    <source>
        <dbReference type="EMBL" id="SHO52589.1"/>
    </source>
</evidence>
<reference evidence="2 3" key="1">
    <citation type="submission" date="2016-12" db="EMBL/GenBank/DDBJ databases">
        <authorList>
            <person name="Song W.-J."/>
            <person name="Kurnit D.M."/>
        </authorList>
    </citation>
    <scope>NUCLEOTIDE SEQUENCE [LARGE SCALE GENOMIC DNA]</scope>
    <source>
        <strain evidence="2 3">DSM 12503</strain>
    </source>
</reference>
<feature type="transmembrane region" description="Helical" evidence="1">
    <location>
        <begin position="117"/>
        <end position="134"/>
    </location>
</feature>